<dbReference type="Pfam" id="PF01270">
    <property type="entry name" value="Glyco_hydro_8"/>
    <property type="match status" value="1"/>
</dbReference>
<accession>A0A0H3BQG9</accession>
<dbReference type="GO" id="GO:0030245">
    <property type="term" value="P:cellulose catabolic process"/>
    <property type="evidence" value="ECO:0007669"/>
    <property type="project" value="UniProtKB-KW"/>
</dbReference>
<keyword evidence="3 10" id="KW-0732">Signal</keyword>
<dbReference type="InterPro" id="IPR019834">
    <property type="entry name" value="Glyco_hydro_8_CS"/>
</dbReference>
<dbReference type="Proteomes" id="UP000008824">
    <property type="component" value="Chromosome"/>
</dbReference>
<keyword evidence="7 9" id="KW-0119">Carbohydrate metabolism</keyword>
<feature type="active site" description="Nucleophile" evidence="8">
    <location>
        <position position="117"/>
    </location>
</feature>
<dbReference type="GO" id="GO:0008810">
    <property type="term" value="F:cellulase activity"/>
    <property type="evidence" value="ECO:0007669"/>
    <property type="project" value="UniProtKB-EC"/>
</dbReference>
<dbReference type="SUPFAM" id="SSF48208">
    <property type="entry name" value="Six-hairpin glycosidases"/>
    <property type="match status" value="1"/>
</dbReference>
<evidence type="ECO:0000256" key="9">
    <source>
        <dbReference type="RuleBase" id="RU361167"/>
    </source>
</evidence>
<dbReference type="InterPro" id="IPR012341">
    <property type="entry name" value="6hp_glycosidase-like_sf"/>
</dbReference>
<protein>
    <recommendedName>
        <fullName evidence="9">Glucanase</fullName>
        <ecNumber evidence="9">3.2.1.-</ecNumber>
    </recommendedName>
</protein>
<evidence type="ECO:0000256" key="7">
    <source>
        <dbReference type="ARBA" id="ARBA00023326"/>
    </source>
</evidence>
<dbReference type="AlphaFoldDB" id="A0A0H3BQG9"/>
<evidence type="ECO:0000256" key="8">
    <source>
        <dbReference type="PROSITE-ProRule" id="PRU10058"/>
    </source>
</evidence>
<dbReference type="RefSeq" id="WP_000988798.1">
    <property type="nucleotide sequence ID" value="NC_011080.1"/>
</dbReference>
<organism evidence="11 12">
    <name type="scientific">Salmonella newport (strain SL254)</name>
    <dbReference type="NCBI Taxonomy" id="423368"/>
    <lineage>
        <taxon>Bacteria</taxon>
        <taxon>Pseudomonadati</taxon>
        <taxon>Pseudomonadota</taxon>
        <taxon>Gammaproteobacteria</taxon>
        <taxon>Enterobacterales</taxon>
        <taxon>Enterobacteriaceae</taxon>
        <taxon>Salmonella</taxon>
    </lineage>
</organism>
<reference evidence="11 12" key="1">
    <citation type="journal article" date="2011" name="J. Bacteriol.">
        <title>Comparative genomics of 28 Salmonella enterica isolates: evidence for CRISPR-mediated adaptive sublineage evolution.</title>
        <authorList>
            <person name="Fricke W.F."/>
            <person name="Mammel M.K."/>
            <person name="McDermott P.F."/>
            <person name="Tartera C."/>
            <person name="White D.G."/>
            <person name="Leclerc J.E."/>
            <person name="Ravel J."/>
            <person name="Cebula T.A."/>
        </authorList>
    </citation>
    <scope>NUCLEOTIDE SEQUENCE [LARGE SCALE GENOMIC DNA]</scope>
    <source>
        <strain evidence="11 12">SL254</strain>
    </source>
</reference>
<feature type="chain" id="PRO_5002605445" description="Glucanase" evidence="10">
    <location>
        <begin position="23"/>
        <end position="369"/>
    </location>
</feature>
<keyword evidence="5" id="KW-0136">Cellulose degradation</keyword>
<sequence>MMTMLRGWITMIVMLTAINAQAACSWPAWEQFKKDYISQQGRVIDPGDARKITTSEGQSYAMFFALAANDRPAFAQLFNWTQNNLAQGSLREHLPAWLWGQKDPDTWSVLDSNSASDGDIWMAWSLLEAGRLWKETRYTEVGTALLKRIAREEVVNVPGLGSMLLPGKIGFAEANNWRFNPSYLPPQLAQYFSRFGAPWSTLRETNLRLLLETAPKGFSPDWVRYESKQGWQLKAEKTLISSYDAIRVYLWAGMMHDGDPQKARLLARFKPMATLTMKNGVPPEKVDVVSGNAQGTGPVGFSAALLPFLQNRDAQAVQRQRVADHFPGSDAYYNYVLALFGQGWDQHRFRFTVKGELLPDWGQECVSSR</sequence>
<evidence type="ECO:0000256" key="3">
    <source>
        <dbReference type="ARBA" id="ARBA00022729"/>
    </source>
</evidence>
<evidence type="ECO:0000256" key="5">
    <source>
        <dbReference type="ARBA" id="ARBA00023001"/>
    </source>
</evidence>
<dbReference type="NCBIfam" id="NF008305">
    <property type="entry name" value="PRK11097.1"/>
    <property type="match status" value="1"/>
</dbReference>
<evidence type="ECO:0000256" key="10">
    <source>
        <dbReference type="SAM" id="SignalP"/>
    </source>
</evidence>
<keyword evidence="6 9" id="KW-0326">Glycosidase</keyword>
<gene>
    <name evidence="11" type="primary">bcsZ</name>
    <name evidence="11" type="ordered locus">SNSL254_A3889</name>
</gene>
<keyword evidence="7 9" id="KW-0624">Polysaccharide degradation</keyword>
<evidence type="ECO:0000313" key="12">
    <source>
        <dbReference type="Proteomes" id="UP000008824"/>
    </source>
</evidence>
<dbReference type="KEGG" id="see:SNSL254_A3889"/>
<proteinExistence type="inferred from homology"/>
<dbReference type="InterPro" id="IPR002037">
    <property type="entry name" value="Glyco_hydro_8"/>
</dbReference>
<evidence type="ECO:0000256" key="2">
    <source>
        <dbReference type="ARBA" id="ARBA00009209"/>
    </source>
</evidence>
<dbReference type="PROSITE" id="PS00812">
    <property type="entry name" value="GLYCOSYL_HYDROL_F8"/>
    <property type="match status" value="1"/>
</dbReference>
<dbReference type="EMBL" id="CP001113">
    <property type="protein sequence ID" value="ACF63071.1"/>
    <property type="molecule type" value="Genomic_DNA"/>
</dbReference>
<evidence type="ECO:0000256" key="6">
    <source>
        <dbReference type="ARBA" id="ARBA00023295"/>
    </source>
</evidence>
<evidence type="ECO:0000256" key="4">
    <source>
        <dbReference type="ARBA" id="ARBA00022801"/>
    </source>
</evidence>
<dbReference type="HOGENOM" id="CLU_037297_0_0_6"/>
<feature type="signal peptide" evidence="10">
    <location>
        <begin position="1"/>
        <end position="22"/>
    </location>
</feature>
<evidence type="ECO:0000256" key="1">
    <source>
        <dbReference type="ARBA" id="ARBA00000966"/>
    </source>
</evidence>
<dbReference type="EC" id="3.2.1.-" evidence="9"/>
<dbReference type="Gene3D" id="1.50.10.10">
    <property type="match status" value="1"/>
</dbReference>
<comment type="similarity">
    <text evidence="2 9">Belongs to the glycosyl hydrolase 8 (cellulase D) family.</text>
</comment>
<evidence type="ECO:0000313" key="11">
    <source>
        <dbReference type="EMBL" id="ACF63071.1"/>
    </source>
</evidence>
<dbReference type="PRINTS" id="PR00735">
    <property type="entry name" value="GLHYDRLASE8"/>
</dbReference>
<dbReference type="InterPro" id="IPR008928">
    <property type="entry name" value="6-hairpin_glycosidase_sf"/>
</dbReference>
<name>A0A0H3BQG9_SALNS</name>
<comment type="catalytic activity">
    <reaction evidence="1">
        <text>Endohydrolysis of (1-&gt;4)-beta-D-glucosidic linkages in cellulose, lichenin and cereal beta-D-glucans.</text>
        <dbReference type="EC" id="3.2.1.4"/>
    </reaction>
</comment>
<keyword evidence="4 9" id="KW-0378">Hydrolase</keyword>